<accession>A0A1E3PDU1</accession>
<organism evidence="7 8">
    <name type="scientific">Nadsonia fulvescens var. elongata DSM 6958</name>
    <dbReference type="NCBI Taxonomy" id="857566"/>
    <lineage>
        <taxon>Eukaryota</taxon>
        <taxon>Fungi</taxon>
        <taxon>Dikarya</taxon>
        <taxon>Ascomycota</taxon>
        <taxon>Saccharomycotina</taxon>
        <taxon>Dipodascomycetes</taxon>
        <taxon>Dipodascales</taxon>
        <taxon>Dipodascales incertae sedis</taxon>
        <taxon>Nadsonia</taxon>
    </lineage>
</organism>
<keyword evidence="7" id="KW-0645">Protease</keyword>
<feature type="active site" evidence="2">
    <location>
        <position position="117"/>
    </location>
</feature>
<dbReference type="InterPro" id="IPR001461">
    <property type="entry name" value="Aspartic_peptidase_A1"/>
</dbReference>
<evidence type="ECO:0000256" key="4">
    <source>
        <dbReference type="SAM" id="Phobius"/>
    </source>
</evidence>
<dbReference type="InterPro" id="IPR033121">
    <property type="entry name" value="PEPTIDASE_A1"/>
</dbReference>
<proteinExistence type="inferred from homology"/>
<dbReference type="STRING" id="857566.A0A1E3PDU1"/>
<keyword evidence="4" id="KW-0812">Transmembrane</keyword>
<keyword evidence="4" id="KW-1133">Transmembrane helix</keyword>
<dbReference type="PRINTS" id="PR00792">
    <property type="entry name" value="PEPSIN"/>
</dbReference>
<feature type="active site" evidence="2">
    <location>
        <position position="321"/>
    </location>
</feature>
<keyword evidence="7" id="KW-0378">Hydrolase</keyword>
<dbReference type="PANTHER" id="PTHR47966:SF65">
    <property type="entry name" value="ASPARTIC-TYPE ENDOPEPTIDASE"/>
    <property type="match status" value="1"/>
</dbReference>
<dbReference type="OrthoDB" id="771136at2759"/>
<reference evidence="7 8" key="1">
    <citation type="journal article" date="2016" name="Proc. Natl. Acad. Sci. U.S.A.">
        <title>Comparative genomics of biotechnologically important yeasts.</title>
        <authorList>
            <person name="Riley R."/>
            <person name="Haridas S."/>
            <person name="Wolfe K.H."/>
            <person name="Lopes M.R."/>
            <person name="Hittinger C.T."/>
            <person name="Goeker M."/>
            <person name="Salamov A.A."/>
            <person name="Wisecaver J.H."/>
            <person name="Long T.M."/>
            <person name="Calvey C.H."/>
            <person name="Aerts A.L."/>
            <person name="Barry K.W."/>
            <person name="Choi C."/>
            <person name="Clum A."/>
            <person name="Coughlan A.Y."/>
            <person name="Deshpande S."/>
            <person name="Douglass A.P."/>
            <person name="Hanson S.J."/>
            <person name="Klenk H.-P."/>
            <person name="LaButti K.M."/>
            <person name="Lapidus A."/>
            <person name="Lindquist E.A."/>
            <person name="Lipzen A.M."/>
            <person name="Meier-Kolthoff J.P."/>
            <person name="Ohm R.A."/>
            <person name="Otillar R.P."/>
            <person name="Pangilinan J.L."/>
            <person name="Peng Y."/>
            <person name="Rokas A."/>
            <person name="Rosa C.A."/>
            <person name="Scheuner C."/>
            <person name="Sibirny A.A."/>
            <person name="Slot J.C."/>
            <person name="Stielow J.B."/>
            <person name="Sun H."/>
            <person name="Kurtzman C.P."/>
            <person name="Blackwell M."/>
            <person name="Grigoriev I.V."/>
            <person name="Jeffries T.W."/>
        </authorList>
    </citation>
    <scope>NUCLEOTIDE SEQUENCE [LARGE SCALE GENOMIC DNA]</scope>
    <source>
        <strain evidence="7 8">DSM 6958</strain>
    </source>
</reference>
<feature type="domain" description="Peptidase A1" evidence="6">
    <location>
        <begin position="101"/>
        <end position="439"/>
    </location>
</feature>
<sequence length="629" mass="67382">MLAILVLLLATAVGAEGIISNEYSLASPSQSLDSWLYNQVEAESGGSLSVLNSGRSTTSFTPASKSASKSTLPSVSSSSSTVPNMALGVIPLNIYRQGLGLFTDLFISGQKQTFMLDTTSTETWIFDSSVPKCEDSYDYFGAFSDNKTVCVATTSFNTSQTDGVFQFLNEAFNVTYIDTSYASGEFASDNLFLPTLYVQGMKFGIVNDSSYTYATLGIGPNSYGSNISLVDMLDSHGSILHRAYSMFFDDPEQTTGKILFGGIMPNKFSGNIYTLPVSPIENEETPSKFFVTFTGSSVFSLSNGKSANLSSTQVFEPVLLDSTSLLTYLPHEIAVNLAIQLNAFYFDDIGAWVQSCSYQTLKGSLNIHFGEAEFQVPLSDLFYPITNAQGVPMNFSSGTTACMLAVTSSEAIGYNVLGASFLRNMYSYFDIDSAQVSLAQASFNSTDGPSFAIKNSLKNVLGSKQVVIDQTIIPTVTIAPPNASLYDVVKNNIFTTGVVISNGDLVGEYNINNLDASTQSTSTPAGQPNNNFNIGASTNVAGSWETIKSTMVTTRTISGVTNVYTFTYNLSTRTVATGSSRTVAATTTNTNPANDTPTFEAGAHINVISRVFLLLVPVILSCLLIFAIF</sequence>
<dbReference type="PROSITE" id="PS51767">
    <property type="entry name" value="PEPTIDASE_A1"/>
    <property type="match status" value="1"/>
</dbReference>
<keyword evidence="5" id="KW-0732">Signal</keyword>
<feature type="region of interest" description="Disordered" evidence="3">
    <location>
        <begin position="60"/>
        <end position="80"/>
    </location>
</feature>
<evidence type="ECO:0000313" key="7">
    <source>
        <dbReference type="EMBL" id="ODQ63538.1"/>
    </source>
</evidence>
<dbReference type="SUPFAM" id="SSF50630">
    <property type="entry name" value="Acid proteases"/>
    <property type="match status" value="1"/>
</dbReference>
<keyword evidence="8" id="KW-1185">Reference proteome</keyword>
<name>A0A1E3PDU1_9ASCO</name>
<feature type="transmembrane region" description="Helical" evidence="4">
    <location>
        <begin position="607"/>
        <end position="628"/>
    </location>
</feature>
<dbReference type="Pfam" id="PF00026">
    <property type="entry name" value="Asp"/>
    <property type="match status" value="1"/>
</dbReference>
<dbReference type="Gene3D" id="2.40.70.10">
    <property type="entry name" value="Acid Proteases"/>
    <property type="match status" value="2"/>
</dbReference>
<gene>
    <name evidence="7" type="ORF">NADFUDRAFT_47918</name>
</gene>
<dbReference type="GO" id="GO:0006508">
    <property type="term" value="P:proteolysis"/>
    <property type="evidence" value="ECO:0007669"/>
    <property type="project" value="UniProtKB-KW"/>
</dbReference>
<evidence type="ECO:0000256" key="3">
    <source>
        <dbReference type="SAM" id="MobiDB-lite"/>
    </source>
</evidence>
<evidence type="ECO:0000256" key="5">
    <source>
        <dbReference type="SAM" id="SignalP"/>
    </source>
</evidence>
<feature type="chain" id="PRO_5009133833" evidence="5">
    <location>
        <begin position="18"/>
        <end position="629"/>
    </location>
</feature>
<evidence type="ECO:0000313" key="8">
    <source>
        <dbReference type="Proteomes" id="UP000095009"/>
    </source>
</evidence>
<feature type="signal peptide" evidence="5">
    <location>
        <begin position="1"/>
        <end position="17"/>
    </location>
</feature>
<dbReference type="InterPro" id="IPR021109">
    <property type="entry name" value="Peptidase_aspartic_dom_sf"/>
</dbReference>
<evidence type="ECO:0000256" key="1">
    <source>
        <dbReference type="ARBA" id="ARBA00007447"/>
    </source>
</evidence>
<evidence type="ECO:0000256" key="2">
    <source>
        <dbReference type="PIRSR" id="PIRSR601461-1"/>
    </source>
</evidence>
<dbReference type="Proteomes" id="UP000095009">
    <property type="component" value="Unassembled WGS sequence"/>
</dbReference>
<keyword evidence="4" id="KW-0472">Membrane</keyword>
<dbReference type="AlphaFoldDB" id="A0A1E3PDU1"/>
<protein>
    <submittedName>
        <fullName evidence="7">Acid protease</fullName>
    </submittedName>
</protein>
<evidence type="ECO:0000259" key="6">
    <source>
        <dbReference type="PROSITE" id="PS51767"/>
    </source>
</evidence>
<comment type="similarity">
    <text evidence="1">Belongs to the peptidase A1 family.</text>
</comment>
<dbReference type="GO" id="GO:0004190">
    <property type="term" value="F:aspartic-type endopeptidase activity"/>
    <property type="evidence" value="ECO:0007669"/>
    <property type="project" value="InterPro"/>
</dbReference>
<dbReference type="EMBL" id="KV454414">
    <property type="protein sequence ID" value="ODQ63538.1"/>
    <property type="molecule type" value="Genomic_DNA"/>
</dbReference>
<dbReference type="PANTHER" id="PTHR47966">
    <property type="entry name" value="BETA-SITE APP-CLEAVING ENZYME, ISOFORM A-RELATED"/>
    <property type="match status" value="1"/>
</dbReference>